<reference evidence="6" key="1">
    <citation type="submission" date="2022-12" db="EMBL/GenBank/DDBJ databases">
        <title>Draft genome assemblies for two species of Escallonia (Escalloniales).</title>
        <authorList>
            <person name="Chanderbali A."/>
            <person name="Dervinis C."/>
            <person name="Anghel I."/>
            <person name="Soltis D."/>
            <person name="Soltis P."/>
            <person name="Zapata F."/>
        </authorList>
    </citation>
    <scope>NUCLEOTIDE SEQUENCE</scope>
    <source>
        <strain evidence="6">UCBG64.0493</strain>
        <tissue evidence="6">Leaf</tissue>
    </source>
</reference>
<comment type="similarity">
    <text evidence="1">Belongs to the PPR family. PCMP-H subfamily.</text>
</comment>
<dbReference type="InterPro" id="IPR002885">
    <property type="entry name" value="PPR_rpt"/>
</dbReference>
<proteinExistence type="inferred from homology"/>
<dbReference type="Pfam" id="PF01535">
    <property type="entry name" value="PPR"/>
    <property type="match status" value="2"/>
</dbReference>
<gene>
    <name evidence="6" type="ORF">RJ639_005286</name>
</gene>
<evidence type="ECO:0000256" key="3">
    <source>
        <dbReference type="PROSITE-ProRule" id="PRU00708"/>
    </source>
</evidence>
<evidence type="ECO:0000313" key="6">
    <source>
        <dbReference type="EMBL" id="KAK3020153.1"/>
    </source>
</evidence>
<dbReference type="PANTHER" id="PTHR35164">
    <property type="entry name" value="EXPRESSED PROTEIN"/>
    <property type="match status" value="1"/>
</dbReference>
<dbReference type="EMBL" id="JAVXUP010000830">
    <property type="protein sequence ID" value="KAK3020153.1"/>
    <property type="molecule type" value="Genomic_DNA"/>
</dbReference>
<feature type="repeat" description="PPR" evidence="3">
    <location>
        <begin position="1"/>
        <end position="28"/>
    </location>
</feature>
<dbReference type="FunFam" id="1.25.40.10:FF:000333">
    <property type="entry name" value="Pentatricopeptide repeat-containing protein"/>
    <property type="match status" value="1"/>
</dbReference>
<feature type="coiled-coil region" evidence="4">
    <location>
        <begin position="456"/>
        <end position="518"/>
    </location>
</feature>
<name>A0AA88W641_9ASTE</name>
<keyword evidence="7" id="KW-1185">Reference proteome</keyword>
<evidence type="ECO:0000313" key="7">
    <source>
        <dbReference type="Proteomes" id="UP001188597"/>
    </source>
</evidence>
<evidence type="ECO:0000256" key="1">
    <source>
        <dbReference type="ARBA" id="ARBA00006643"/>
    </source>
</evidence>
<dbReference type="Pfam" id="PF13041">
    <property type="entry name" value="PPR_2"/>
    <property type="match status" value="1"/>
</dbReference>
<dbReference type="PANTHER" id="PTHR35164:SF9">
    <property type="entry name" value="EXPRESSED PROTEIN"/>
    <property type="match status" value="1"/>
</dbReference>
<evidence type="ECO:0000256" key="2">
    <source>
        <dbReference type="ARBA" id="ARBA00022737"/>
    </source>
</evidence>
<protein>
    <submittedName>
        <fullName evidence="6">Uncharacterized protein</fullName>
    </submittedName>
</protein>
<feature type="repeat" description="PPR" evidence="3">
    <location>
        <begin position="88"/>
        <end position="122"/>
    </location>
</feature>
<evidence type="ECO:0000256" key="5">
    <source>
        <dbReference type="SAM" id="MobiDB-lite"/>
    </source>
</evidence>
<organism evidence="6 7">
    <name type="scientific">Escallonia herrerae</name>
    <dbReference type="NCBI Taxonomy" id="1293975"/>
    <lineage>
        <taxon>Eukaryota</taxon>
        <taxon>Viridiplantae</taxon>
        <taxon>Streptophyta</taxon>
        <taxon>Embryophyta</taxon>
        <taxon>Tracheophyta</taxon>
        <taxon>Spermatophyta</taxon>
        <taxon>Magnoliopsida</taxon>
        <taxon>eudicotyledons</taxon>
        <taxon>Gunneridae</taxon>
        <taxon>Pentapetalae</taxon>
        <taxon>asterids</taxon>
        <taxon>campanulids</taxon>
        <taxon>Escalloniales</taxon>
        <taxon>Escalloniaceae</taxon>
        <taxon>Escallonia</taxon>
    </lineage>
</organism>
<accession>A0AA88W641</accession>
<feature type="compositionally biased region" description="Polar residues" evidence="5">
    <location>
        <begin position="832"/>
        <end position="844"/>
    </location>
</feature>
<dbReference type="Proteomes" id="UP001188597">
    <property type="component" value="Unassembled WGS sequence"/>
</dbReference>
<keyword evidence="2" id="KW-0677">Repeat</keyword>
<feature type="region of interest" description="Disordered" evidence="5">
    <location>
        <begin position="806"/>
        <end position="883"/>
    </location>
</feature>
<dbReference type="InterPro" id="IPR011990">
    <property type="entry name" value="TPR-like_helical_dom_sf"/>
</dbReference>
<feature type="compositionally biased region" description="Basic and acidic residues" evidence="5">
    <location>
        <begin position="757"/>
        <end position="766"/>
    </location>
</feature>
<sequence>MISGFLRCYKVEDASRLFEEMPRRNVISYTSMIDGGYVENERLDEARELFGFMPGRNVVAVTAMITGYCKEGKMDTARILFEEIQCRDCVSFNAMIAGYVQNENCEEALKLLVQMLGSGLKPDHSTLVSVLTACASLASLKEGRQIHAVLLKCGLDSHESICDNPKPNHFLGNHILYAHFTCDEAIRIPLKLMVKGKIGTWERDLELWTQIRTKTRAQAQSEALTCTITNVRVAGPKTRSGSFDFRQKQLSSVLSRTISASKLCRGDALGSQVDGDALISLEQKSFKVGSSSKNRKDKTSRMQQHIDQLQEELNRAMEQYRAAEDESARAREREAKMRMSQPFSPSKVEDVFEELKTLKELLSNSQRELGIKDKSIESLKVELEKAKQFELELAEREATLERLKEELTNAEASEARAIGLSSERNKRIQELEAEVERGKISESKMFDSVVCQSKQLEETKVELEQSKLEIASLHEELEKLQRSSSRHSEHLHSNKDAFESLRSELLLAKENLARAQEGEKLASLKAKSVVDEIGLLKNELKLATDAEEKSKKAMDDLALALKEVATASHQEKEKHNLTQAELEHVKSEAEQLKVMVRGIEDRYQKLLDEAKKETELHQNTADRLRLEAEETLLAWNGKEMGFVGCIRRAEEERALAQHENAKLAESLKAAENTTRVAREESYKLRDILKQALNEASVAKEAASIARDENSQLKDCLDEKDEALHFLTRENERLRINETAAQENIKELKRLLSTASSERTEEKEQEGMFKSPNSSPNSVFKEHLEDIKPNTPFRFDLNELKIQNEHGHLDETVEDEDPARAEALKGSIFDTPVSPTSEPQTPKSESTYHRRGSSSAETLNSEDFDHLDSTTYDDTDGDRTLHRRRRSALFRKFGDLITRKSFHKREPE</sequence>
<feature type="repeat" description="PPR" evidence="3">
    <location>
        <begin position="57"/>
        <end position="87"/>
    </location>
</feature>
<dbReference type="PROSITE" id="PS51375">
    <property type="entry name" value="PPR"/>
    <property type="match status" value="3"/>
</dbReference>
<evidence type="ECO:0000256" key="4">
    <source>
        <dbReference type="SAM" id="Coils"/>
    </source>
</evidence>
<dbReference type="NCBIfam" id="TIGR00756">
    <property type="entry name" value="PPR"/>
    <property type="match status" value="2"/>
</dbReference>
<dbReference type="Gene3D" id="1.25.40.10">
    <property type="entry name" value="Tetratricopeptide repeat domain"/>
    <property type="match status" value="1"/>
</dbReference>
<feature type="region of interest" description="Disordered" evidence="5">
    <location>
        <begin position="754"/>
        <end position="777"/>
    </location>
</feature>
<dbReference type="AlphaFoldDB" id="A0AA88W641"/>
<comment type="caution">
    <text evidence="6">The sequence shown here is derived from an EMBL/GenBank/DDBJ whole genome shotgun (WGS) entry which is preliminary data.</text>
</comment>
<keyword evidence="4" id="KW-0175">Coiled coil</keyword>
<feature type="coiled-coil region" evidence="4">
    <location>
        <begin position="299"/>
        <end position="420"/>
    </location>
</feature>